<dbReference type="PANTHER" id="PTHR43877">
    <property type="entry name" value="AMINOALKYLPHOSPHONATE N-ACETYLTRANSFERASE-RELATED-RELATED"/>
    <property type="match status" value="1"/>
</dbReference>
<dbReference type="Proteomes" id="UP000325003">
    <property type="component" value="Unassembled WGS sequence"/>
</dbReference>
<dbReference type="CDD" id="cd04301">
    <property type="entry name" value="NAT_SF"/>
    <property type="match status" value="1"/>
</dbReference>
<organism evidence="4 5">
    <name type="scientific">Nocardioides humilatus</name>
    <dbReference type="NCBI Taxonomy" id="2607660"/>
    <lineage>
        <taxon>Bacteria</taxon>
        <taxon>Bacillati</taxon>
        <taxon>Actinomycetota</taxon>
        <taxon>Actinomycetes</taxon>
        <taxon>Propionibacteriales</taxon>
        <taxon>Nocardioidaceae</taxon>
        <taxon>Nocardioides</taxon>
    </lineage>
</organism>
<dbReference type="RefSeq" id="WP_149729088.1">
    <property type="nucleotide sequence ID" value="NZ_VUJV01000004.1"/>
</dbReference>
<name>A0A5B1LCC0_9ACTN</name>
<keyword evidence="1 4" id="KW-0808">Transferase</keyword>
<dbReference type="SUPFAM" id="SSF55729">
    <property type="entry name" value="Acyl-CoA N-acyltransferases (Nat)"/>
    <property type="match status" value="1"/>
</dbReference>
<reference evidence="4 5" key="2">
    <citation type="submission" date="2019-09" db="EMBL/GenBank/DDBJ databases">
        <authorList>
            <person name="Jin C."/>
        </authorList>
    </citation>
    <scope>NUCLEOTIDE SEQUENCE [LARGE SCALE GENOMIC DNA]</scope>
    <source>
        <strain evidence="4 5">BN130099</strain>
    </source>
</reference>
<proteinExistence type="predicted"/>
<gene>
    <name evidence="4" type="ORF">F0U44_14560</name>
</gene>
<evidence type="ECO:0000259" key="3">
    <source>
        <dbReference type="PROSITE" id="PS51186"/>
    </source>
</evidence>
<dbReference type="GO" id="GO:0016747">
    <property type="term" value="F:acyltransferase activity, transferring groups other than amino-acyl groups"/>
    <property type="evidence" value="ECO:0007669"/>
    <property type="project" value="InterPro"/>
</dbReference>
<evidence type="ECO:0000256" key="1">
    <source>
        <dbReference type="ARBA" id="ARBA00022679"/>
    </source>
</evidence>
<dbReference type="InterPro" id="IPR016181">
    <property type="entry name" value="Acyl_CoA_acyltransferase"/>
</dbReference>
<dbReference type="EMBL" id="VUJV01000004">
    <property type="protein sequence ID" value="KAA1417868.1"/>
    <property type="molecule type" value="Genomic_DNA"/>
</dbReference>
<dbReference type="PANTHER" id="PTHR43877:SF1">
    <property type="entry name" value="ACETYLTRANSFERASE"/>
    <property type="match status" value="1"/>
</dbReference>
<dbReference type="Pfam" id="PF00583">
    <property type="entry name" value="Acetyltransf_1"/>
    <property type="match status" value="1"/>
</dbReference>
<evidence type="ECO:0000313" key="4">
    <source>
        <dbReference type="EMBL" id="KAA1417868.1"/>
    </source>
</evidence>
<reference evidence="4 5" key="1">
    <citation type="submission" date="2019-09" db="EMBL/GenBank/DDBJ databases">
        <title>Nocardioides panacisoli sp. nov., isolated from the soil of a ginseng field.</title>
        <authorList>
            <person name="Cho C."/>
        </authorList>
    </citation>
    <scope>NUCLEOTIDE SEQUENCE [LARGE SCALE GENOMIC DNA]</scope>
    <source>
        <strain evidence="4 5">BN130099</strain>
    </source>
</reference>
<keyword evidence="5" id="KW-1185">Reference proteome</keyword>
<dbReference type="InterPro" id="IPR000182">
    <property type="entry name" value="GNAT_dom"/>
</dbReference>
<evidence type="ECO:0000256" key="2">
    <source>
        <dbReference type="ARBA" id="ARBA00023315"/>
    </source>
</evidence>
<comment type="caution">
    <text evidence="4">The sequence shown here is derived from an EMBL/GenBank/DDBJ whole genome shotgun (WGS) entry which is preliminary data.</text>
</comment>
<protein>
    <submittedName>
        <fullName evidence="4">GNAT family N-acetyltransferase</fullName>
    </submittedName>
</protein>
<evidence type="ECO:0000313" key="5">
    <source>
        <dbReference type="Proteomes" id="UP000325003"/>
    </source>
</evidence>
<dbReference type="InterPro" id="IPR050832">
    <property type="entry name" value="Bact_Acetyltransf"/>
</dbReference>
<feature type="domain" description="N-acetyltransferase" evidence="3">
    <location>
        <begin position="6"/>
        <end position="192"/>
    </location>
</feature>
<accession>A0A5B1LCC0</accession>
<dbReference type="AlphaFoldDB" id="A0A5B1LCC0"/>
<dbReference type="PROSITE" id="PS51186">
    <property type="entry name" value="GNAT"/>
    <property type="match status" value="1"/>
</dbReference>
<dbReference type="Gene3D" id="3.40.630.30">
    <property type="match status" value="1"/>
</dbReference>
<keyword evidence="2" id="KW-0012">Acyltransferase</keyword>
<sequence>MSRTSLIPRIARREDAPVLVDLWSDVLRRVDRSEQVADLELVIKGAAASPEQRFIVVEHDGQVAGSVFLRLTTVSPINLEPCVQSIQPRVFDEFRRRGVGRMLTEVAVAFAEENGVLLMTTAVPATSREANRFMARLALAPVATVRMAPTSAVRSRITPAVVAGAPRTAPRALVARRRNQRRVRGATHVPLP</sequence>